<evidence type="ECO:0000313" key="13">
    <source>
        <dbReference type="Proteomes" id="UP000543642"/>
    </source>
</evidence>
<dbReference type="InterPro" id="IPR037167">
    <property type="entry name" value="Peptidase_S11_C_sf"/>
</dbReference>
<evidence type="ECO:0000259" key="11">
    <source>
        <dbReference type="Pfam" id="PF00768"/>
    </source>
</evidence>
<keyword evidence="12" id="KW-0645">Protease</keyword>
<evidence type="ECO:0000256" key="8">
    <source>
        <dbReference type="PIRSR" id="PIRSR618044-1"/>
    </source>
</evidence>
<dbReference type="InterPro" id="IPR012338">
    <property type="entry name" value="Beta-lactam/transpept-like"/>
</dbReference>
<evidence type="ECO:0000256" key="3">
    <source>
        <dbReference type="ARBA" id="ARBA00022729"/>
    </source>
</evidence>
<feature type="domain" description="Peptidase S11 D-alanyl-D-alanine carboxypeptidase A N-terminal" evidence="11">
    <location>
        <begin position="51"/>
        <end position="276"/>
    </location>
</feature>
<dbReference type="InterPro" id="IPR015956">
    <property type="entry name" value="Peniciliin-bd_prot_C_sf"/>
</dbReference>
<evidence type="ECO:0000256" key="5">
    <source>
        <dbReference type="ARBA" id="ARBA00022960"/>
    </source>
</evidence>
<keyword evidence="12" id="KW-0121">Carboxypeptidase</keyword>
<keyword evidence="3" id="KW-0732">Signal</keyword>
<dbReference type="GO" id="GO:0006508">
    <property type="term" value="P:proteolysis"/>
    <property type="evidence" value="ECO:0007669"/>
    <property type="project" value="UniProtKB-KW"/>
</dbReference>
<keyword evidence="6" id="KW-0573">Peptidoglycan synthesis</keyword>
<dbReference type="InterPro" id="IPR018044">
    <property type="entry name" value="Peptidase_S11"/>
</dbReference>
<protein>
    <submittedName>
        <fullName evidence="12">D-alanyl-D-alanine carboxypeptidase (Penicillin-binding protein 5/6)</fullName>
        <ecNumber evidence="12">3.4.16.4</ecNumber>
    </submittedName>
</protein>
<evidence type="ECO:0000256" key="10">
    <source>
        <dbReference type="RuleBase" id="RU004016"/>
    </source>
</evidence>
<dbReference type="SUPFAM" id="SSF56601">
    <property type="entry name" value="beta-lactamase/transpeptidase-like"/>
    <property type="match status" value="1"/>
</dbReference>
<dbReference type="InterPro" id="IPR001967">
    <property type="entry name" value="Peptidase_S11_N"/>
</dbReference>
<dbReference type="GO" id="GO:0008360">
    <property type="term" value="P:regulation of cell shape"/>
    <property type="evidence" value="ECO:0007669"/>
    <property type="project" value="UniProtKB-KW"/>
</dbReference>
<feature type="active site" description="Acyl-ester intermediate" evidence="8">
    <location>
        <position position="82"/>
    </location>
</feature>
<dbReference type="GO" id="GO:0009002">
    <property type="term" value="F:serine-type D-Ala-D-Ala carboxypeptidase activity"/>
    <property type="evidence" value="ECO:0007669"/>
    <property type="project" value="UniProtKB-EC"/>
</dbReference>
<reference evidence="12 13" key="1">
    <citation type="submission" date="2020-08" db="EMBL/GenBank/DDBJ databases">
        <title>Genomic Encyclopedia of Type Strains, Phase IV (KMG-IV): sequencing the most valuable type-strain genomes for metagenomic binning, comparative biology and taxonomic classification.</title>
        <authorList>
            <person name="Goeker M."/>
        </authorList>
    </citation>
    <scope>NUCLEOTIDE SEQUENCE [LARGE SCALE GENOMIC DNA]</scope>
    <source>
        <strain evidence="12 13">DSM 106146</strain>
    </source>
</reference>
<feature type="binding site" evidence="9">
    <location>
        <position position="248"/>
    </location>
    <ligand>
        <name>substrate</name>
    </ligand>
</feature>
<evidence type="ECO:0000256" key="7">
    <source>
        <dbReference type="ARBA" id="ARBA00023316"/>
    </source>
</evidence>
<dbReference type="EC" id="3.4.16.4" evidence="12"/>
<comment type="similarity">
    <text evidence="2 10">Belongs to the peptidase S11 family.</text>
</comment>
<dbReference type="PRINTS" id="PR00725">
    <property type="entry name" value="DADACBPTASE1"/>
</dbReference>
<dbReference type="Proteomes" id="UP000543642">
    <property type="component" value="Unassembled WGS sequence"/>
</dbReference>
<organism evidence="12 13">
    <name type="scientific">Catenibacillus scindens</name>
    <dbReference type="NCBI Taxonomy" id="673271"/>
    <lineage>
        <taxon>Bacteria</taxon>
        <taxon>Bacillati</taxon>
        <taxon>Bacillota</taxon>
        <taxon>Clostridia</taxon>
        <taxon>Lachnospirales</taxon>
        <taxon>Lachnospiraceae</taxon>
        <taxon>Catenibacillus</taxon>
    </lineage>
</organism>
<evidence type="ECO:0000256" key="6">
    <source>
        <dbReference type="ARBA" id="ARBA00022984"/>
    </source>
</evidence>
<dbReference type="SUPFAM" id="SSF69189">
    <property type="entry name" value="Penicillin-binding protein associated domain"/>
    <property type="match status" value="1"/>
</dbReference>
<sequence length="407" mass="44947">MSFFKYKICVRGRERLRCPGRGKLWCLCLIILLVFSPAIKTYGNETKDLLPSLHARAAVLMDGETKRVLYGKNPEEILPMASTTKVMTLLVTLENSSVDDIVTVSSYAASMPDVQLGIREGEKYVLRDLMYSMMLESHNDSAVAIAEHVGGSVENFAAMMNDKARELGCESTYFITANGLDAADDVGVHATTARDLAVIMACAVKNESFLEITGTMSYSFSDCDKKRQFTVNNKNALLTMTDEALSGKTGFTGNAGYCYVCAVVSEGRTFIIALLGCGWPPDKRWKWEDTQELIQYGKENYELKEVSFSADRLLPVTVIDGQQTNAALTVDAPSLKVLAREDETPQVTLKVLSRVQAPVKAGQSAGWLQYKIGTDTFASYPVTFADNVEAVNYRYYLEKVMLQALGF</sequence>
<keyword evidence="5" id="KW-0133">Cell shape</keyword>
<evidence type="ECO:0000256" key="2">
    <source>
        <dbReference type="ARBA" id="ARBA00007164"/>
    </source>
</evidence>
<evidence type="ECO:0000256" key="1">
    <source>
        <dbReference type="ARBA" id="ARBA00003217"/>
    </source>
</evidence>
<keyword evidence="4 12" id="KW-0378">Hydrolase</keyword>
<comment type="function">
    <text evidence="1">Removes C-terminal D-alanyl residues from sugar-peptide cell wall precursors.</text>
</comment>
<dbReference type="PANTHER" id="PTHR21581">
    <property type="entry name" value="D-ALANYL-D-ALANINE CARBOXYPEPTIDASE"/>
    <property type="match status" value="1"/>
</dbReference>
<keyword evidence="7" id="KW-0961">Cell wall biogenesis/degradation</keyword>
<dbReference type="RefSeq" id="WP_183774735.1">
    <property type="nucleotide sequence ID" value="NZ_JACHFW010000009.1"/>
</dbReference>
<name>A0A7W8M5E1_9FIRM</name>
<evidence type="ECO:0000256" key="4">
    <source>
        <dbReference type="ARBA" id="ARBA00022801"/>
    </source>
</evidence>
<feature type="active site" evidence="8">
    <location>
        <position position="137"/>
    </location>
</feature>
<feature type="active site" description="Proton acceptor" evidence="8">
    <location>
        <position position="85"/>
    </location>
</feature>
<gene>
    <name evidence="12" type="ORF">HNP82_002287</name>
</gene>
<dbReference type="Gene3D" id="2.60.410.10">
    <property type="entry name" value="D-Ala-D-Ala carboxypeptidase, C-terminal domain"/>
    <property type="match status" value="1"/>
</dbReference>
<dbReference type="GO" id="GO:0009252">
    <property type="term" value="P:peptidoglycan biosynthetic process"/>
    <property type="evidence" value="ECO:0007669"/>
    <property type="project" value="UniProtKB-KW"/>
</dbReference>
<dbReference type="GO" id="GO:0071555">
    <property type="term" value="P:cell wall organization"/>
    <property type="evidence" value="ECO:0007669"/>
    <property type="project" value="UniProtKB-KW"/>
</dbReference>
<dbReference type="AlphaFoldDB" id="A0A7W8M5E1"/>
<dbReference type="Gene3D" id="3.40.710.10">
    <property type="entry name" value="DD-peptidase/beta-lactamase superfamily"/>
    <property type="match status" value="1"/>
</dbReference>
<comment type="caution">
    <text evidence="12">The sequence shown here is derived from an EMBL/GenBank/DDBJ whole genome shotgun (WGS) entry which is preliminary data.</text>
</comment>
<dbReference type="EMBL" id="JACHFW010000009">
    <property type="protein sequence ID" value="MBB5265148.1"/>
    <property type="molecule type" value="Genomic_DNA"/>
</dbReference>
<accession>A0A7W8M5E1</accession>
<proteinExistence type="inferred from homology"/>
<evidence type="ECO:0000313" key="12">
    <source>
        <dbReference type="EMBL" id="MBB5265148.1"/>
    </source>
</evidence>
<dbReference type="Pfam" id="PF00768">
    <property type="entry name" value="Peptidase_S11"/>
    <property type="match status" value="1"/>
</dbReference>
<evidence type="ECO:0000256" key="9">
    <source>
        <dbReference type="PIRSR" id="PIRSR618044-2"/>
    </source>
</evidence>
<dbReference type="PANTHER" id="PTHR21581:SF33">
    <property type="entry name" value="D-ALANYL-D-ALANINE CARBOXYPEPTIDASE DACB"/>
    <property type="match status" value="1"/>
</dbReference>
<keyword evidence="13" id="KW-1185">Reference proteome</keyword>